<dbReference type="Pfam" id="PF03885">
    <property type="entry name" value="DUF327"/>
    <property type="match status" value="1"/>
</dbReference>
<dbReference type="Gene3D" id="1.20.120.490">
    <property type="entry name" value="Hypothetical protein TM1646-like domain"/>
    <property type="match status" value="1"/>
</dbReference>
<keyword evidence="4" id="KW-1185">Reference proteome</keyword>
<dbReference type="InterPro" id="IPR024042">
    <property type="entry name" value="TM1646-like_dom_sf"/>
</dbReference>
<dbReference type="EMBL" id="CP132476">
    <property type="protein sequence ID" value="WNY70301.1"/>
    <property type="molecule type" value="Genomic_DNA"/>
</dbReference>
<dbReference type="Proteomes" id="UP001302829">
    <property type="component" value="Chromosome"/>
</dbReference>
<proteinExistence type="predicted"/>
<dbReference type="AlphaFoldDB" id="A0A7W9ZKD5"/>
<evidence type="ECO:0000313" key="4">
    <source>
        <dbReference type="Proteomes" id="UP001302829"/>
    </source>
</evidence>
<organism evidence="1 3">
    <name type="scientific">Borreliella californiensis</name>
    <dbReference type="NCBI Taxonomy" id="373543"/>
    <lineage>
        <taxon>Bacteria</taxon>
        <taxon>Pseudomonadati</taxon>
        <taxon>Spirochaetota</taxon>
        <taxon>Spirochaetia</taxon>
        <taxon>Spirochaetales</taxon>
        <taxon>Borreliaceae</taxon>
        <taxon>Borreliella</taxon>
    </lineage>
</organism>
<protein>
    <submittedName>
        <fullName evidence="2">DUF327 family protein</fullName>
    </submittedName>
</protein>
<accession>A0A7W9ZKD5</accession>
<reference evidence="1 3" key="1">
    <citation type="submission" date="2020-08" db="EMBL/GenBank/DDBJ databases">
        <title>Genomic Encyclopedia of Type Strains, Phase IV (KMG-IV): sequencing the most valuable type-strain genomes for metagenomic binning, comparative biology and taxonomic classification.</title>
        <authorList>
            <person name="Goeker M."/>
        </authorList>
    </citation>
    <scope>NUCLEOTIDE SEQUENCE [LARGE SCALE GENOMIC DNA]</scope>
    <source>
        <strain evidence="1 3">DSM 17989</strain>
    </source>
</reference>
<evidence type="ECO:0000313" key="1">
    <source>
        <dbReference type="EMBL" id="MBB6213126.1"/>
    </source>
</evidence>
<evidence type="ECO:0000313" key="2">
    <source>
        <dbReference type="EMBL" id="WNY70301.1"/>
    </source>
</evidence>
<dbReference type="SUPFAM" id="SSF158397">
    <property type="entry name" value="TM1646-like"/>
    <property type="match status" value="1"/>
</dbReference>
<dbReference type="RefSeq" id="WP_184124826.1">
    <property type="nucleotide sequence ID" value="NZ_CP124076.1"/>
</dbReference>
<name>A0A7W9ZKD5_9SPIR</name>
<gene>
    <name evidence="1" type="ORF">HNP67_000609</name>
    <name evidence="2" type="ORF">QIA39_01205</name>
</gene>
<evidence type="ECO:0000313" key="3">
    <source>
        <dbReference type="Proteomes" id="UP000536100"/>
    </source>
</evidence>
<reference evidence="2 4" key="2">
    <citation type="submission" date="2023-07" db="EMBL/GenBank/DDBJ databases">
        <title>Genome sequencing of multiple Borrelia sensu lato isolates.</title>
        <authorList>
            <person name="Mongodin E.F."/>
            <person name="Rudenko N."/>
            <person name="Fraser C.M."/>
            <person name="Schutzer S."/>
            <person name="Luft B."/>
            <person name="Morgan R."/>
            <person name="Chastens S."/>
            <person name="Qiu W."/>
        </authorList>
    </citation>
    <scope>NUCLEOTIDE SEQUENCE [LARGE SCALE GENOMIC DNA]</scope>
    <source>
        <strain evidence="2 4">CA446</strain>
    </source>
</reference>
<dbReference type="InterPro" id="IPR005585">
    <property type="entry name" value="DUF327"/>
</dbReference>
<dbReference type="Proteomes" id="UP000536100">
    <property type="component" value="Unassembled WGS sequence"/>
</dbReference>
<sequence length="165" mass="18790">MKVNNLIAGALNLNSKDYKKSGNKKVSFDKNNFFSSVFQTESVKEDKHFILFENGEFNLDLIKSMLDGINETGERLLSEPSRQNVIFYKKVISEFISIIISSSVCLKEQKGGSLGDPKRPKYRIIKIINDKLDRLAYSVLQNQITQIKLLDSIEEIQGLLVNLLM</sequence>
<dbReference type="EMBL" id="JACHFB010000002">
    <property type="protein sequence ID" value="MBB6213126.1"/>
    <property type="molecule type" value="Genomic_DNA"/>
</dbReference>